<evidence type="ECO:0000313" key="8">
    <source>
        <dbReference type="Proteomes" id="UP001165427"/>
    </source>
</evidence>
<proteinExistence type="inferred from homology"/>
<evidence type="ECO:0000313" key="7">
    <source>
        <dbReference type="EMBL" id="MCJ8502006.1"/>
    </source>
</evidence>
<comment type="caution">
    <text evidence="7">The sequence shown here is derived from an EMBL/GenBank/DDBJ whole genome shotgun (WGS) entry which is preliminary data.</text>
</comment>
<dbReference type="PANTHER" id="PTHR43027">
    <property type="entry name" value="DOXORUBICIN RESISTANCE ABC TRANSPORTER PERMEASE PROTEIN DRRC-RELATED"/>
    <property type="match status" value="1"/>
</dbReference>
<name>A0AA41ULX3_9BACT</name>
<dbReference type="AlphaFoldDB" id="A0AA41ULX3"/>
<dbReference type="InterPro" id="IPR052902">
    <property type="entry name" value="ABC-2_transporter"/>
</dbReference>
<dbReference type="InterPro" id="IPR013525">
    <property type="entry name" value="ABC2_TM"/>
</dbReference>
<sequence length="349" mass="39545">MRFRRIWAMFTARNREFFRDRATFGWNFLFPFLLVVGFAIIFSGDSPQEFKVGLFSCPTQDPAAAAACVPPELAGIQQIQYIHFDHLEQGLERLKHHKIDLLLHKEGPPFRYWINETAPKGQTLELVLVGSLTDDGPRLLSRQEALNVRQVRYIDWLFPGIIGMNMMFSALYGVGFVVVRYRKNGVLKRLQATPLTPFEYLSAQMLSRLFVLAFSITVLWIGCHFIFDFTMEGSYFDLVIVFLLGSLSLIALGLIIAARGTSEEFANGVLNFITWPMMFLSEVWFSIEGAPDWVRGIAQIFPLTHLLRAVRQIVNDGARLADLGLEVAVLALLTLLFLATGAALFSWNK</sequence>
<evidence type="ECO:0000256" key="2">
    <source>
        <dbReference type="ARBA" id="ARBA00022692"/>
    </source>
</evidence>
<feature type="transmembrane region" description="Helical" evidence="5">
    <location>
        <begin position="239"/>
        <end position="257"/>
    </location>
</feature>
<dbReference type="Proteomes" id="UP001165427">
    <property type="component" value="Unassembled WGS sequence"/>
</dbReference>
<dbReference type="RefSeq" id="WP_246911682.1">
    <property type="nucleotide sequence ID" value="NZ_JALJRB010000019.1"/>
</dbReference>
<feature type="domain" description="ABC transmembrane type-2" evidence="6">
    <location>
        <begin position="122"/>
        <end position="348"/>
    </location>
</feature>
<dbReference type="PANTHER" id="PTHR43027:SF2">
    <property type="entry name" value="TRANSPORT PERMEASE PROTEIN"/>
    <property type="match status" value="1"/>
</dbReference>
<feature type="transmembrane region" description="Helical" evidence="5">
    <location>
        <begin position="323"/>
        <end position="347"/>
    </location>
</feature>
<evidence type="ECO:0000256" key="1">
    <source>
        <dbReference type="ARBA" id="ARBA00004141"/>
    </source>
</evidence>
<dbReference type="GO" id="GO:0140359">
    <property type="term" value="F:ABC-type transporter activity"/>
    <property type="evidence" value="ECO:0007669"/>
    <property type="project" value="InterPro"/>
</dbReference>
<organism evidence="7 8">
    <name type="scientific">Desulfatitalea alkaliphila</name>
    <dbReference type="NCBI Taxonomy" id="2929485"/>
    <lineage>
        <taxon>Bacteria</taxon>
        <taxon>Pseudomonadati</taxon>
        <taxon>Thermodesulfobacteriota</taxon>
        <taxon>Desulfobacteria</taxon>
        <taxon>Desulfobacterales</taxon>
        <taxon>Desulfosarcinaceae</taxon>
        <taxon>Desulfatitalea</taxon>
    </lineage>
</organism>
<comment type="subcellular location">
    <subcellularLocation>
        <location evidence="5">Cell membrane</location>
        <topology evidence="5">Multi-pass membrane protein</topology>
    </subcellularLocation>
    <subcellularLocation>
        <location evidence="1">Membrane</location>
        <topology evidence="1">Multi-pass membrane protein</topology>
    </subcellularLocation>
</comment>
<evidence type="ECO:0000259" key="6">
    <source>
        <dbReference type="PROSITE" id="PS51012"/>
    </source>
</evidence>
<dbReference type="InterPro" id="IPR000412">
    <property type="entry name" value="ABC_2_transport"/>
</dbReference>
<evidence type="ECO:0000256" key="4">
    <source>
        <dbReference type="ARBA" id="ARBA00023136"/>
    </source>
</evidence>
<evidence type="ECO:0000256" key="5">
    <source>
        <dbReference type="RuleBase" id="RU361157"/>
    </source>
</evidence>
<feature type="transmembrane region" description="Helical" evidence="5">
    <location>
        <begin position="269"/>
        <end position="287"/>
    </location>
</feature>
<dbReference type="Pfam" id="PF12698">
    <property type="entry name" value="ABC2_membrane_3"/>
    <property type="match status" value="1"/>
</dbReference>
<keyword evidence="3 5" id="KW-1133">Transmembrane helix</keyword>
<gene>
    <name evidence="7" type="ORF">MRX98_15590</name>
</gene>
<keyword evidence="8" id="KW-1185">Reference proteome</keyword>
<reference evidence="7" key="1">
    <citation type="submission" date="2022-04" db="EMBL/GenBank/DDBJ databases">
        <title>Desulfatitalea alkaliphila sp. nov., a novel anaerobic sulfate-reducing bacterium isolated from terrestrial mud volcano, Taman Peninsula, Russia.</title>
        <authorList>
            <person name="Khomyakova M.A."/>
            <person name="Merkel A.Y."/>
            <person name="Slobodkin A.I."/>
        </authorList>
    </citation>
    <scope>NUCLEOTIDE SEQUENCE</scope>
    <source>
        <strain evidence="7">M08but</strain>
    </source>
</reference>
<keyword evidence="4 5" id="KW-0472">Membrane</keyword>
<dbReference type="PRINTS" id="PR00164">
    <property type="entry name" value="ABC2TRNSPORT"/>
</dbReference>
<feature type="transmembrane region" description="Helical" evidence="5">
    <location>
        <begin position="209"/>
        <end position="227"/>
    </location>
</feature>
<keyword evidence="2 5" id="KW-0812">Transmembrane</keyword>
<keyword evidence="5" id="KW-0813">Transport</keyword>
<evidence type="ECO:0000256" key="3">
    <source>
        <dbReference type="ARBA" id="ARBA00022989"/>
    </source>
</evidence>
<comment type="similarity">
    <text evidence="5">Belongs to the ABC-2 integral membrane protein family.</text>
</comment>
<dbReference type="InterPro" id="IPR047817">
    <property type="entry name" value="ABC2_TM_bact-type"/>
</dbReference>
<protein>
    <recommendedName>
        <fullName evidence="5">Transport permease protein</fullName>
    </recommendedName>
</protein>
<feature type="transmembrane region" description="Helical" evidence="5">
    <location>
        <begin position="156"/>
        <end position="179"/>
    </location>
</feature>
<keyword evidence="5" id="KW-1003">Cell membrane</keyword>
<dbReference type="EMBL" id="JALJRB010000019">
    <property type="protein sequence ID" value="MCJ8502006.1"/>
    <property type="molecule type" value="Genomic_DNA"/>
</dbReference>
<dbReference type="PROSITE" id="PS51012">
    <property type="entry name" value="ABC_TM2"/>
    <property type="match status" value="1"/>
</dbReference>
<accession>A0AA41ULX3</accession>
<feature type="transmembrane region" description="Helical" evidence="5">
    <location>
        <begin position="21"/>
        <end position="42"/>
    </location>
</feature>
<dbReference type="GO" id="GO:0043190">
    <property type="term" value="C:ATP-binding cassette (ABC) transporter complex"/>
    <property type="evidence" value="ECO:0007669"/>
    <property type="project" value="InterPro"/>
</dbReference>